<dbReference type="RefSeq" id="WP_228228820.1">
    <property type="nucleotide sequence ID" value="NZ_JAJGMW010000003.1"/>
</dbReference>
<gene>
    <name evidence="1" type="ORF">LLW17_03185</name>
</gene>
<accession>A0ABS8GP24</accession>
<dbReference type="Proteomes" id="UP001197770">
    <property type="component" value="Unassembled WGS sequence"/>
</dbReference>
<reference evidence="1 2" key="1">
    <citation type="submission" date="2021-11" db="EMBL/GenBank/DDBJ databases">
        <title>Seasonal and diel survey of microbial diversity of the Tyrrhenian coast.</title>
        <authorList>
            <person name="Gattoni G."/>
            <person name="Corral P."/>
        </authorList>
    </citation>
    <scope>NUCLEOTIDE SEQUENCE [LARGE SCALE GENOMIC DNA]</scope>
    <source>
        <strain evidence="1 2">Mr9</strain>
    </source>
</reference>
<evidence type="ECO:0000313" key="1">
    <source>
        <dbReference type="EMBL" id="MCC4211710.1"/>
    </source>
</evidence>
<proteinExistence type="predicted"/>
<protein>
    <submittedName>
        <fullName evidence="1">Uncharacterized protein</fullName>
    </submittedName>
</protein>
<comment type="caution">
    <text evidence="1">The sequence shown here is derived from an EMBL/GenBank/DDBJ whole genome shotgun (WGS) entry which is preliminary data.</text>
</comment>
<name>A0ABS8GP24_9FLAO</name>
<evidence type="ECO:0000313" key="2">
    <source>
        <dbReference type="Proteomes" id="UP001197770"/>
    </source>
</evidence>
<keyword evidence="2" id="KW-1185">Reference proteome</keyword>
<dbReference type="EMBL" id="JAJGMW010000003">
    <property type="protein sequence ID" value="MCC4211710.1"/>
    <property type="molecule type" value="Genomic_DNA"/>
</dbReference>
<organism evidence="1 2">
    <name type="scientific">Leeuwenhoekiella parthenopeia</name>
    <dbReference type="NCBI Taxonomy" id="2890320"/>
    <lineage>
        <taxon>Bacteria</taxon>
        <taxon>Pseudomonadati</taxon>
        <taxon>Bacteroidota</taxon>
        <taxon>Flavobacteriia</taxon>
        <taxon>Flavobacteriales</taxon>
        <taxon>Flavobacteriaceae</taxon>
        <taxon>Leeuwenhoekiella</taxon>
    </lineage>
</organism>
<sequence length="73" mass="8699">MNYDEKKKGTERNKLLRYKKILDVYLEHKTEDIPTAVVYRKYIYPQFFISRTTLYAVLGTPVNKLLKELGEDV</sequence>